<evidence type="ECO:0000313" key="12">
    <source>
        <dbReference type="Proteomes" id="UP000196587"/>
    </source>
</evidence>
<keyword evidence="6 8" id="KW-0949">S-adenosyl-L-methionine</keyword>
<keyword evidence="7 8" id="KW-0093">Biotin biosynthesis</keyword>
<evidence type="ECO:0000256" key="7">
    <source>
        <dbReference type="ARBA" id="ARBA00022756"/>
    </source>
</evidence>
<dbReference type="AlphaFoldDB" id="A0A1Y4JK28"/>
<evidence type="ECO:0000256" key="3">
    <source>
        <dbReference type="ARBA" id="ARBA00012327"/>
    </source>
</evidence>
<name>A0A1Y4JK28_9BACE</name>
<dbReference type="EMBL" id="NFKE01000010">
    <property type="protein sequence ID" value="OUP32874.1"/>
    <property type="molecule type" value="Genomic_DNA"/>
</dbReference>
<dbReference type="SUPFAM" id="SSF53335">
    <property type="entry name" value="S-adenosyl-L-methionine-dependent methyltransferases"/>
    <property type="match status" value="1"/>
</dbReference>
<organism evidence="11 12">
    <name type="scientific">Bacteroides clarus</name>
    <dbReference type="NCBI Taxonomy" id="626929"/>
    <lineage>
        <taxon>Bacteria</taxon>
        <taxon>Pseudomonadati</taxon>
        <taxon>Bacteroidota</taxon>
        <taxon>Bacteroidia</taxon>
        <taxon>Bacteroidales</taxon>
        <taxon>Bacteroidaceae</taxon>
        <taxon>Bacteroides</taxon>
    </lineage>
</organism>
<dbReference type="InterPro" id="IPR011814">
    <property type="entry name" value="BioC"/>
</dbReference>
<dbReference type="GO" id="GO:0008757">
    <property type="term" value="F:S-adenosylmethionine-dependent methyltransferase activity"/>
    <property type="evidence" value="ECO:0007669"/>
    <property type="project" value="InterPro"/>
</dbReference>
<dbReference type="Gene3D" id="3.40.50.150">
    <property type="entry name" value="Vaccinia Virus protein VP39"/>
    <property type="match status" value="1"/>
</dbReference>
<comment type="caution">
    <text evidence="11">The sequence shown here is derived from an EMBL/GenBank/DDBJ whole genome shotgun (WGS) entry which is preliminary data.</text>
</comment>
<comment type="pathway">
    <text evidence="2 8">Cofactor biosynthesis; biotin biosynthesis.</text>
</comment>
<dbReference type="GO" id="GO:0009102">
    <property type="term" value="P:biotin biosynthetic process"/>
    <property type="evidence" value="ECO:0007669"/>
    <property type="project" value="UniProtKB-UniRule"/>
</dbReference>
<evidence type="ECO:0000256" key="9">
    <source>
        <dbReference type="SAM" id="MobiDB-lite"/>
    </source>
</evidence>
<keyword evidence="5 8" id="KW-0808">Transferase</keyword>
<protein>
    <recommendedName>
        <fullName evidence="3 8">Malonyl-[acyl-carrier protein] O-methyltransferase</fullName>
        <shortName evidence="8">Malonyl-ACP O-methyltransferase</shortName>
        <ecNumber evidence="3 8">2.1.1.197</ecNumber>
    </recommendedName>
    <alternativeName>
        <fullName evidence="8">Biotin synthesis protein BioC</fullName>
    </alternativeName>
</protein>
<dbReference type="GO" id="GO:0032259">
    <property type="term" value="P:methylation"/>
    <property type="evidence" value="ECO:0007669"/>
    <property type="project" value="UniProtKB-KW"/>
</dbReference>
<evidence type="ECO:0000256" key="6">
    <source>
        <dbReference type="ARBA" id="ARBA00022691"/>
    </source>
</evidence>
<evidence type="ECO:0000259" key="10">
    <source>
        <dbReference type="Pfam" id="PF08241"/>
    </source>
</evidence>
<feature type="region of interest" description="Disordered" evidence="9">
    <location>
        <begin position="144"/>
        <end position="171"/>
    </location>
</feature>
<dbReference type="GO" id="GO:0010340">
    <property type="term" value="F:carboxyl-O-methyltransferase activity"/>
    <property type="evidence" value="ECO:0007669"/>
    <property type="project" value="UniProtKB-UniRule"/>
</dbReference>
<feature type="domain" description="Methyltransferase type 11" evidence="10">
    <location>
        <begin position="179"/>
        <end position="233"/>
    </location>
</feature>
<evidence type="ECO:0000313" key="11">
    <source>
        <dbReference type="EMBL" id="OUP32874.1"/>
    </source>
</evidence>
<comment type="function">
    <text evidence="8">Converts the free carboxyl group of a malonyl-thioester to its methyl ester by transfer of a methyl group from S-adenosyl-L-methionine (SAM). It allows to synthesize pimeloyl-ACP via the fatty acid synthetic pathway.</text>
</comment>
<sequence length="351" mass="38850">MTCNAQSIDKALVARRFAHARDTYGSEARVQQQVAEKMLRLLTAHACTSATAPDGNGDRQQPRNAALSFRHIAEFGCGTGCYSRLLLHTLQPETLLLNDLCPEMEECIHDLLTGGGRLPRAPQAGNASGVLYDADVEFYGAETPSESTKVPSENAKVPSENAKVPSENTKAPLCGSSPATTAVSFLPCDAETLDFPQGTDLITSCSTLQWFADTERFFARCHRFLSDGGILAFSTFGKKNMREIHALTGHGLEYLSLDNLKVLLSPRFEILYAEEEIVSLPFGTPLEVLRHLKQTGVTGTEKRVWTRGRLQSFCDEYIRMCGNDDRSVSLTYHPIYVIARKREDKRLKIKT</sequence>
<dbReference type="Pfam" id="PF08241">
    <property type="entry name" value="Methyltransf_11"/>
    <property type="match status" value="1"/>
</dbReference>
<accession>A0A1Y4JK28</accession>
<reference evidence="12" key="1">
    <citation type="submission" date="2017-04" db="EMBL/GenBank/DDBJ databases">
        <title>Function of individual gut microbiota members based on whole genome sequencing of pure cultures obtained from chicken caecum.</title>
        <authorList>
            <person name="Medvecky M."/>
            <person name="Cejkova D."/>
            <person name="Polansky O."/>
            <person name="Karasova D."/>
            <person name="Kubasova T."/>
            <person name="Cizek A."/>
            <person name="Rychlik I."/>
        </authorList>
    </citation>
    <scope>NUCLEOTIDE SEQUENCE [LARGE SCALE GENOMIC DNA]</scope>
    <source>
        <strain evidence="12">An189</strain>
    </source>
</reference>
<dbReference type="Proteomes" id="UP000196587">
    <property type="component" value="Unassembled WGS sequence"/>
</dbReference>
<evidence type="ECO:0000256" key="4">
    <source>
        <dbReference type="ARBA" id="ARBA00022603"/>
    </source>
</evidence>
<gene>
    <name evidence="8" type="primary">bioC</name>
    <name evidence="11" type="ORF">B5F24_13390</name>
</gene>
<comment type="catalytic activity">
    <reaction evidence="1 8">
        <text>malonyl-[ACP] + S-adenosyl-L-methionine = malonyl-[ACP] methyl ester + S-adenosyl-L-homocysteine</text>
        <dbReference type="Rhea" id="RHEA:17105"/>
        <dbReference type="Rhea" id="RHEA-COMP:9623"/>
        <dbReference type="Rhea" id="RHEA-COMP:9954"/>
        <dbReference type="ChEBI" id="CHEBI:57856"/>
        <dbReference type="ChEBI" id="CHEBI:59789"/>
        <dbReference type="ChEBI" id="CHEBI:78449"/>
        <dbReference type="ChEBI" id="CHEBI:78845"/>
        <dbReference type="EC" id="2.1.1.197"/>
    </reaction>
</comment>
<dbReference type="InterPro" id="IPR013216">
    <property type="entry name" value="Methyltransf_11"/>
</dbReference>
<dbReference type="EC" id="2.1.1.197" evidence="3 8"/>
<dbReference type="CDD" id="cd02440">
    <property type="entry name" value="AdoMet_MTases"/>
    <property type="match status" value="1"/>
</dbReference>
<dbReference type="InterPro" id="IPR029063">
    <property type="entry name" value="SAM-dependent_MTases_sf"/>
</dbReference>
<dbReference type="RefSeq" id="WP_087413200.1">
    <property type="nucleotide sequence ID" value="NZ_CALIXP010000092.1"/>
</dbReference>
<evidence type="ECO:0000256" key="2">
    <source>
        <dbReference type="ARBA" id="ARBA00004746"/>
    </source>
</evidence>
<comment type="similarity">
    <text evidence="8">Belongs to the methyltransferase superfamily.</text>
</comment>
<evidence type="ECO:0000256" key="8">
    <source>
        <dbReference type="HAMAP-Rule" id="MF_00835"/>
    </source>
</evidence>
<dbReference type="UniPathway" id="UPA00078"/>
<keyword evidence="4 8" id="KW-0489">Methyltransferase</keyword>
<dbReference type="HAMAP" id="MF_00835">
    <property type="entry name" value="BioC"/>
    <property type="match status" value="1"/>
</dbReference>
<evidence type="ECO:0000256" key="5">
    <source>
        <dbReference type="ARBA" id="ARBA00022679"/>
    </source>
</evidence>
<dbReference type="GO" id="GO:0102130">
    <property type="term" value="F:malonyl-CoA methyltransferase activity"/>
    <property type="evidence" value="ECO:0007669"/>
    <property type="project" value="UniProtKB-EC"/>
</dbReference>
<evidence type="ECO:0000256" key="1">
    <source>
        <dbReference type="ARBA" id="ARBA00000852"/>
    </source>
</evidence>
<proteinExistence type="inferred from homology"/>